<sequence>MDKILKFKFSSNTKYEDLYITAECTEIYIDKSDIGDTHDEKLKHNFIAVARKNIVAKKFIADLANQGFFLIHHTNGISIYKRLINHLAFIKNFTQENILVREETFYTLEEPTFISESPKLLVVFSSIADFPFNASISRRMFFTNYSSVSKYIPKDTYILRIADIGGVLGSFYLNSNFDPKFESKVQNLIHYIQVEKNISPKNTVLYGTSKGATGALYHGIQLGLKTLAVDPIVSDDFYLKELNDLHFVQDVFPSSKNKKFFELMTDYSSENLEHIHIVTSRNSEQYQYIVKILQQQSSIKQFVFNNPHIKGHTDIGDKTLNFASSMLNILLYNLSVEQNLETTY</sequence>
<reference evidence="1" key="1">
    <citation type="journal article" date="2012" name="J. Clin. Microbiol.">
        <title>Development of a Multiplex PCR Assay for Detection and Genogrouping of Neisseria meningitidis.</title>
        <authorList>
            <person name="Zhu H."/>
            <person name="Wang Q."/>
            <person name="Wen L."/>
            <person name="Xu J."/>
            <person name="Shao Z."/>
            <person name="Chen M."/>
            <person name="Chen M."/>
            <person name="Reeves P.R."/>
            <person name="Cao B."/>
            <person name="Wang L."/>
        </authorList>
    </citation>
    <scope>NUCLEOTIDE SEQUENCE</scope>
    <source>
        <strain evidence="1">CMCC29031</strain>
    </source>
</reference>
<evidence type="ECO:0000313" key="1">
    <source>
        <dbReference type="EMBL" id="AEQ62006.1"/>
    </source>
</evidence>
<accession>H6T5X5</accession>
<evidence type="ECO:0000313" key="2">
    <source>
        <dbReference type="EMBL" id="CCP19709.1"/>
    </source>
</evidence>
<dbReference type="ESTHER" id="neime-h6t5x5">
    <property type="family name" value="XcbB_CpsF_sero"/>
</dbReference>
<protein>
    <submittedName>
        <fullName evidence="1">WnmE</fullName>
    </submittedName>
</protein>
<dbReference type="EMBL" id="HQ437685">
    <property type="protein sequence ID" value="AEQ62006.1"/>
    <property type="molecule type" value="Genomic_DNA"/>
</dbReference>
<gene>
    <name evidence="1" type="primary">wnmE</name>
    <name evidence="2" type="synonym">NEIS2178 (cshD)</name>
</gene>
<reference evidence="2" key="3">
    <citation type="journal article" date="2013" name="Emerg. Infect. Dis.">
        <title>Description and Nomenclature of Neisseria meningitidis Capsule Locus.</title>
        <authorList>
            <person name="Harrison O.B."/>
            <person name="Claus H."/>
            <person name="Jiang Y."/>
            <person name="Bennett J.S."/>
            <person name="Bratcher H.B."/>
            <person name="Jolley K.A."/>
            <person name="Corton C."/>
            <person name="Care R."/>
            <person name="Poolman J.T."/>
            <person name="Zollinger W.L.D."/>
            <person name="Frasch C.E."/>
            <person name="Stephens D.S."/>
            <person name="Feavers I."/>
            <person name="Frosch M."/>
            <person name="Parkhill J."/>
            <person name="Vogel U."/>
            <person name="Quail M.A."/>
            <person name="Bentley S.D."/>
            <person name="Maiden M.C.J."/>
        </authorList>
    </citation>
    <scope>NUCLEOTIDE SEQUENCE</scope>
    <source>
        <strain evidence="2">ST-4959</strain>
    </source>
</reference>
<name>H6T5X5_NEIME</name>
<dbReference type="NCBIfam" id="NF033892">
    <property type="entry name" value="XcbB_CpsF_sero"/>
    <property type="match status" value="1"/>
</dbReference>
<dbReference type="AlphaFoldDB" id="H6T5X5"/>
<dbReference type="EMBL" id="HF562983">
    <property type="protein sequence ID" value="CCP19709.1"/>
    <property type="molecule type" value="Genomic_DNA"/>
</dbReference>
<reference evidence="2" key="2">
    <citation type="submission" date="2012-11" db="EMBL/GenBank/DDBJ databases">
        <authorList>
            <person name="Aslett M."/>
        </authorList>
    </citation>
    <scope>NUCLEOTIDE SEQUENCE</scope>
    <source>
        <strain evidence="2">ST-4959</strain>
    </source>
</reference>
<organism evidence="1">
    <name type="scientific">Neisseria meningitidis</name>
    <dbReference type="NCBI Taxonomy" id="487"/>
    <lineage>
        <taxon>Bacteria</taxon>
        <taxon>Pseudomonadati</taxon>
        <taxon>Pseudomonadota</taxon>
        <taxon>Betaproteobacteria</taxon>
        <taxon>Neisseriales</taxon>
        <taxon>Neisseriaceae</taxon>
        <taxon>Neisseria</taxon>
    </lineage>
</organism>
<proteinExistence type="predicted"/>